<dbReference type="Gene3D" id="1.10.3720.10">
    <property type="entry name" value="MetI-like"/>
    <property type="match status" value="1"/>
</dbReference>
<feature type="transmembrane region" description="Helical" evidence="8">
    <location>
        <begin position="209"/>
        <end position="231"/>
    </location>
</feature>
<evidence type="ECO:0000256" key="3">
    <source>
        <dbReference type="ARBA" id="ARBA00022448"/>
    </source>
</evidence>
<dbReference type="Proteomes" id="UP000565262">
    <property type="component" value="Unassembled WGS sequence"/>
</dbReference>
<dbReference type="GO" id="GO:0055085">
    <property type="term" value="P:transmembrane transport"/>
    <property type="evidence" value="ECO:0007669"/>
    <property type="project" value="InterPro"/>
</dbReference>
<organism evidence="10 11">
    <name type="scientific">Oceanospirillum sediminis</name>
    <dbReference type="NCBI Taxonomy" id="2760088"/>
    <lineage>
        <taxon>Bacteria</taxon>
        <taxon>Pseudomonadati</taxon>
        <taxon>Pseudomonadota</taxon>
        <taxon>Gammaproteobacteria</taxon>
        <taxon>Oceanospirillales</taxon>
        <taxon>Oceanospirillaceae</taxon>
        <taxon>Oceanospirillum</taxon>
    </lineage>
</organism>
<name>A0A839INQ5_9GAMM</name>
<protein>
    <submittedName>
        <fullName evidence="10">ABC transporter permease subunit</fullName>
    </submittedName>
</protein>
<dbReference type="SUPFAM" id="SSF161098">
    <property type="entry name" value="MetI-like"/>
    <property type="match status" value="1"/>
</dbReference>
<keyword evidence="7 8" id="KW-0472">Membrane</keyword>
<dbReference type="RefSeq" id="WP_182807923.1">
    <property type="nucleotide sequence ID" value="NZ_JACJFM010000005.1"/>
</dbReference>
<evidence type="ECO:0000259" key="9">
    <source>
        <dbReference type="PROSITE" id="PS50928"/>
    </source>
</evidence>
<dbReference type="CDD" id="cd06261">
    <property type="entry name" value="TM_PBP2"/>
    <property type="match status" value="1"/>
</dbReference>
<dbReference type="PANTHER" id="PTHR42929:SF1">
    <property type="entry name" value="INNER MEMBRANE ABC TRANSPORTER PERMEASE PROTEIN YDCU-RELATED"/>
    <property type="match status" value="1"/>
</dbReference>
<dbReference type="InterPro" id="IPR000515">
    <property type="entry name" value="MetI-like"/>
</dbReference>
<dbReference type="PROSITE" id="PS50928">
    <property type="entry name" value="ABC_TM1"/>
    <property type="match status" value="1"/>
</dbReference>
<evidence type="ECO:0000256" key="4">
    <source>
        <dbReference type="ARBA" id="ARBA00022475"/>
    </source>
</evidence>
<feature type="transmembrane region" description="Helical" evidence="8">
    <location>
        <begin position="269"/>
        <end position="292"/>
    </location>
</feature>
<feature type="transmembrane region" description="Helical" evidence="8">
    <location>
        <begin position="81"/>
        <end position="107"/>
    </location>
</feature>
<evidence type="ECO:0000256" key="2">
    <source>
        <dbReference type="ARBA" id="ARBA00007069"/>
    </source>
</evidence>
<feature type="transmembrane region" description="Helical" evidence="8">
    <location>
        <begin position="29"/>
        <end position="55"/>
    </location>
</feature>
<sequence length="299" mass="33210">MSQSVNQSSQEMDTATPVSRKKKVSRERWVAAGITLPFFSLFAAFQIIPLIWIVVNSFIYDEEWALDNYLEILDSAFLQQAFWNSIVLSFMASLFAMIIGTMGAYSLRHVNTRLRDFILSFNNMASNFAGVPLAFAFVIILGFNGAITLLLKSIGWLDDFNLYSLSGLIVIYTYFQIPLALLLLYPAFDAIQKDWEEAAILMGASRAQFWRKVGIPVISPAILGTFIILLANAMGAYATVYALTSGNYNVLTIRIASMVSGDVFLDPNLAAAVSVLLVLLLALVTAVNEWLLKRSYHAK</sequence>
<dbReference type="EMBL" id="JACJFM010000005">
    <property type="protein sequence ID" value="MBB1486142.1"/>
    <property type="molecule type" value="Genomic_DNA"/>
</dbReference>
<keyword evidence="5 8" id="KW-0812">Transmembrane</keyword>
<feature type="domain" description="ABC transmembrane type-1" evidence="9">
    <location>
        <begin position="82"/>
        <end position="288"/>
    </location>
</feature>
<evidence type="ECO:0000256" key="1">
    <source>
        <dbReference type="ARBA" id="ARBA00004651"/>
    </source>
</evidence>
<evidence type="ECO:0000256" key="6">
    <source>
        <dbReference type="ARBA" id="ARBA00022989"/>
    </source>
</evidence>
<feature type="transmembrane region" description="Helical" evidence="8">
    <location>
        <begin position="163"/>
        <end position="188"/>
    </location>
</feature>
<evidence type="ECO:0000313" key="10">
    <source>
        <dbReference type="EMBL" id="MBB1486142.1"/>
    </source>
</evidence>
<dbReference type="Pfam" id="PF00528">
    <property type="entry name" value="BPD_transp_1"/>
    <property type="match status" value="1"/>
</dbReference>
<evidence type="ECO:0000256" key="7">
    <source>
        <dbReference type="ARBA" id="ARBA00023136"/>
    </source>
</evidence>
<comment type="caution">
    <text evidence="10">The sequence shown here is derived from an EMBL/GenBank/DDBJ whole genome shotgun (WGS) entry which is preliminary data.</text>
</comment>
<keyword evidence="11" id="KW-1185">Reference proteome</keyword>
<gene>
    <name evidence="10" type="ORF">H4O21_05935</name>
</gene>
<comment type="subcellular location">
    <subcellularLocation>
        <location evidence="1 8">Cell membrane</location>
        <topology evidence="1 8">Multi-pass membrane protein</topology>
    </subcellularLocation>
</comment>
<feature type="transmembrane region" description="Helical" evidence="8">
    <location>
        <begin position="128"/>
        <end position="151"/>
    </location>
</feature>
<keyword evidence="3 8" id="KW-0813">Transport</keyword>
<dbReference type="GO" id="GO:0005886">
    <property type="term" value="C:plasma membrane"/>
    <property type="evidence" value="ECO:0007669"/>
    <property type="project" value="UniProtKB-SubCell"/>
</dbReference>
<evidence type="ECO:0000256" key="5">
    <source>
        <dbReference type="ARBA" id="ARBA00022692"/>
    </source>
</evidence>
<accession>A0A839INQ5</accession>
<proteinExistence type="inferred from homology"/>
<dbReference type="AlphaFoldDB" id="A0A839INQ5"/>
<keyword evidence="4" id="KW-1003">Cell membrane</keyword>
<evidence type="ECO:0000256" key="8">
    <source>
        <dbReference type="RuleBase" id="RU363032"/>
    </source>
</evidence>
<dbReference type="InterPro" id="IPR035906">
    <property type="entry name" value="MetI-like_sf"/>
</dbReference>
<dbReference type="PANTHER" id="PTHR42929">
    <property type="entry name" value="INNER MEMBRANE ABC TRANSPORTER PERMEASE PROTEIN YDCU-RELATED-RELATED"/>
    <property type="match status" value="1"/>
</dbReference>
<evidence type="ECO:0000313" key="11">
    <source>
        <dbReference type="Proteomes" id="UP000565262"/>
    </source>
</evidence>
<comment type="similarity">
    <text evidence="2">Belongs to the binding-protein-dependent transport system permease family. CysTW subfamily.</text>
</comment>
<keyword evidence="6 8" id="KW-1133">Transmembrane helix</keyword>
<reference evidence="10 11" key="1">
    <citation type="submission" date="2020-08" db="EMBL/GenBank/DDBJ databases">
        <title>Oceanospirillum sp. nov. isolated from marine sediment.</title>
        <authorList>
            <person name="Ji X."/>
        </authorList>
    </citation>
    <scope>NUCLEOTIDE SEQUENCE [LARGE SCALE GENOMIC DNA]</scope>
    <source>
        <strain evidence="10 11">D5</strain>
    </source>
</reference>